<accession>A0ABW3MYN1</accession>
<dbReference type="PANTHER" id="PTHR37017">
    <property type="entry name" value="AB HYDROLASE-1 DOMAIN-CONTAINING PROTEIN-RELATED"/>
    <property type="match status" value="1"/>
</dbReference>
<keyword evidence="2" id="KW-0378">Hydrolase</keyword>
<dbReference type="SUPFAM" id="SSF53474">
    <property type="entry name" value="alpha/beta-Hydrolases"/>
    <property type="match status" value="1"/>
</dbReference>
<dbReference type="InterPro" id="IPR029058">
    <property type="entry name" value="AB_hydrolase_fold"/>
</dbReference>
<proteinExistence type="predicted"/>
<dbReference type="PANTHER" id="PTHR37017:SF11">
    <property type="entry name" value="ESTERASE_LIPASE_THIOESTERASE DOMAIN-CONTAINING PROTEIN"/>
    <property type="match status" value="1"/>
</dbReference>
<dbReference type="Proteomes" id="UP001597046">
    <property type="component" value="Unassembled WGS sequence"/>
</dbReference>
<dbReference type="Pfam" id="PF12697">
    <property type="entry name" value="Abhydrolase_6"/>
    <property type="match status" value="1"/>
</dbReference>
<dbReference type="InterPro" id="IPR000073">
    <property type="entry name" value="AB_hydrolase_1"/>
</dbReference>
<dbReference type="GO" id="GO:0016787">
    <property type="term" value="F:hydrolase activity"/>
    <property type="evidence" value="ECO:0007669"/>
    <property type="project" value="UniProtKB-KW"/>
</dbReference>
<dbReference type="RefSeq" id="WP_386053708.1">
    <property type="nucleotide sequence ID" value="NZ_JBHTKH010000010.1"/>
</dbReference>
<keyword evidence="3" id="KW-1185">Reference proteome</keyword>
<comment type="caution">
    <text evidence="2">The sequence shown here is derived from an EMBL/GenBank/DDBJ whole genome shotgun (WGS) entry which is preliminary data.</text>
</comment>
<dbReference type="InterPro" id="IPR052897">
    <property type="entry name" value="Sec-Metab_Biosynth_Hydrolase"/>
</dbReference>
<sequence length="224" mass="23890">MTTYALVPGAGGAAWVWHRVVPLLEQAGHEAVAVDLPGDDPDEGLPEYAARVVAAVDGRDDVVLVGQSMGGFTVPLVAARRPVAAVVLLNAMVPLPGETAGEWWDAVGSEAARVTAARAGGYPEEVDLDVYFLHDVDPEVAASGEGHQRPEVDRAFETPCDFERWPDVPIHAVAGEGDRFFPVDLQRRVARERLGVDLDLVPGGHLAALSHPRELAAYLLGVVR</sequence>
<protein>
    <submittedName>
        <fullName evidence="2">Alpha/beta fold hydrolase</fullName>
    </submittedName>
</protein>
<dbReference type="EMBL" id="JBHTKH010000010">
    <property type="protein sequence ID" value="MFD1055681.1"/>
    <property type="molecule type" value="Genomic_DNA"/>
</dbReference>
<gene>
    <name evidence="2" type="ORF">ACFQ2V_15315</name>
</gene>
<reference evidence="3" key="1">
    <citation type="journal article" date="2019" name="Int. J. Syst. Evol. Microbiol.">
        <title>The Global Catalogue of Microorganisms (GCM) 10K type strain sequencing project: providing services to taxonomists for standard genome sequencing and annotation.</title>
        <authorList>
            <consortium name="The Broad Institute Genomics Platform"/>
            <consortium name="The Broad Institute Genome Sequencing Center for Infectious Disease"/>
            <person name="Wu L."/>
            <person name="Ma J."/>
        </authorList>
    </citation>
    <scope>NUCLEOTIDE SEQUENCE [LARGE SCALE GENOMIC DNA]</scope>
    <source>
        <strain evidence="3">CCUG 57508</strain>
    </source>
</reference>
<evidence type="ECO:0000313" key="3">
    <source>
        <dbReference type="Proteomes" id="UP001597046"/>
    </source>
</evidence>
<evidence type="ECO:0000259" key="1">
    <source>
        <dbReference type="Pfam" id="PF12697"/>
    </source>
</evidence>
<name>A0ABW3MYN1_9MICO</name>
<organism evidence="2 3">
    <name type="scientific">Terrabacter terrigena</name>
    <dbReference type="NCBI Taxonomy" id="574718"/>
    <lineage>
        <taxon>Bacteria</taxon>
        <taxon>Bacillati</taxon>
        <taxon>Actinomycetota</taxon>
        <taxon>Actinomycetes</taxon>
        <taxon>Micrococcales</taxon>
        <taxon>Intrasporangiaceae</taxon>
        <taxon>Terrabacter</taxon>
    </lineage>
</organism>
<feature type="domain" description="AB hydrolase-1" evidence="1">
    <location>
        <begin position="6"/>
        <end position="217"/>
    </location>
</feature>
<evidence type="ECO:0000313" key="2">
    <source>
        <dbReference type="EMBL" id="MFD1055681.1"/>
    </source>
</evidence>
<dbReference type="Gene3D" id="3.40.50.1820">
    <property type="entry name" value="alpha/beta hydrolase"/>
    <property type="match status" value="1"/>
</dbReference>